<organism evidence="6 7">
    <name type="scientific">Mucilaginibacter panaciglaebae</name>
    <dbReference type="NCBI Taxonomy" id="502331"/>
    <lineage>
        <taxon>Bacteria</taxon>
        <taxon>Pseudomonadati</taxon>
        <taxon>Bacteroidota</taxon>
        <taxon>Sphingobacteriia</taxon>
        <taxon>Sphingobacteriales</taxon>
        <taxon>Sphingobacteriaceae</taxon>
        <taxon>Mucilaginibacter</taxon>
    </lineage>
</organism>
<dbReference type="Pfam" id="PF14905">
    <property type="entry name" value="OMP_b-brl_3"/>
    <property type="match status" value="1"/>
</dbReference>
<evidence type="ECO:0000313" key="6">
    <source>
        <dbReference type="EMBL" id="GAA4095995.1"/>
    </source>
</evidence>
<dbReference type="Gene3D" id="2.40.170.20">
    <property type="entry name" value="TonB-dependent receptor, beta-barrel domain"/>
    <property type="match status" value="1"/>
</dbReference>
<evidence type="ECO:0000256" key="1">
    <source>
        <dbReference type="ARBA" id="ARBA00004442"/>
    </source>
</evidence>
<protein>
    <submittedName>
        <fullName evidence="6">Outer membrane beta-barrel family protein</fullName>
    </submittedName>
</protein>
<name>A0ABP7WSU3_9SPHI</name>
<comment type="subcellular location">
    <subcellularLocation>
        <location evidence="1">Cell outer membrane</location>
    </subcellularLocation>
</comment>
<evidence type="ECO:0000259" key="5">
    <source>
        <dbReference type="Pfam" id="PF14905"/>
    </source>
</evidence>
<keyword evidence="3" id="KW-0998">Cell outer membrane</keyword>
<keyword evidence="7" id="KW-1185">Reference proteome</keyword>
<dbReference type="RefSeq" id="WP_345103306.1">
    <property type="nucleotide sequence ID" value="NZ_BAABCV010000006.1"/>
</dbReference>
<dbReference type="SUPFAM" id="SSF49464">
    <property type="entry name" value="Carboxypeptidase regulatory domain-like"/>
    <property type="match status" value="1"/>
</dbReference>
<gene>
    <name evidence="6" type="ORF">GCM10022392_18920</name>
</gene>
<dbReference type="PANTHER" id="PTHR40980">
    <property type="entry name" value="PLUG DOMAIN-CONTAINING PROTEIN"/>
    <property type="match status" value="1"/>
</dbReference>
<feature type="chain" id="PRO_5045156767" evidence="4">
    <location>
        <begin position="23"/>
        <end position="817"/>
    </location>
</feature>
<reference evidence="7" key="1">
    <citation type="journal article" date="2019" name="Int. J. Syst. Evol. Microbiol.">
        <title>The Global Catalogue of Microorganisms (GCM) 10K type strain sequencing project: providing services to taxonomists for standard genome sequencing and annotation.</title>
        <authorList>
            <consortium name="The Broad Institute Genomics Platform"/>
            <consortium name="The Broad Institute Genome Sequencing Center for Infectious Disease"/>
            <person name="Wu L."/>
            <person name="Ma J."/>
        </authorList>
    </citation>
    <scope>NUCLEOTIDE SEQUENCE [LARGE SCALE GENOMIC DNA]</scope>
    <source>
        <strain evidence="7">JCM 17085</strain>
    </source>
</reference>
<dbReference type="SUPFAM" id="SSF56935">
    <property type="entry name" value="Porins"/>
    <property type="match status" value="1"/>
</dbReference>
<evidence type="ECO:0000256" key="2">
    <source>
        <dbReference type="ARBA" id="ARBA00023136"/>
    </source>
</evidence>
<evidence type="ECO:0000256" key="4">
    <source>
        <dbReference type="SAM" id="SignalP"/>
    </source>
</evidence>
<sequence length="817" mass="91161">MRLLKGGLLTAFLLGAYISVCAQNVSGIHGKVYSEQHLAAAAANVILLAAADSAIIKSTACDNDGRFSFTTKPGKYVLLVSKIGYDQSLTGPYEVKAGDDLLAGDITLTPHIPVLKEVSINAQRSYVEARSDKVTLNVQNSIIAEGNSVFEILRQAPGVHADTKGGLSLIGRSNAMVTIDGKQVHLSGQDLVDYLQSLAGNTVKQIELITSPSAKYDAAGAGIINIISKKGANTGTNFTLTGTGAYGKFGRGGGGLIFNSRQKKVNVFGNYNYEYRKTDHLFLTNRIVAFQNVTSDYNVNYYTTYQGAKQSYNMGADYAIADKHTIGILLSGTIDDYNYRKNNVLSITNAGVLDSIISTKSKLNRGLTNTSYDINYTGKLDTMGKVLSADFVFNDIDRHSSEYIDNYFYNAAHIVYRPSLKLQNVSPADTHIWSAKVDYVTPLPAGAKLETGFKYSWVQANNQLIFGPMVNGVYQSSPIFSSKFLYKENINTGYVNYIGKINKINITAGLRIEQTNTMGSGNAAMMNSEVKRNYLDWFPQLHLNYKLNDKHTFDLSFNRGIDRPQYENINPFLNFTDLYDYKQGNPNLLPQYSNRIQLSHTFNKRYLTTLYSVITSNFYDFPSYMQNDSSKVSRTVTQNFGKYSIYGIRFNVPVYFTDWWEADFNLDASYERIKAYPQYGNLNKGTQAVSFFSMQRFTLPDNFAAEAFGNYEAPTFYGIYQFKADYYVGVNVSKQILNKNGTIAFSVSDIFNTHRDRSTINYQNLNMTVYDKVETRLFKLIFTYRFGNVSLKSIAKHSAGNEEEQKRATGPGEVAGN</sequence>
<dbReference type="Proteomes" id="UP001500841">
    <property type="component" value="Unassembled WGS sequence"/>
</dbReference>
<feature type="domain" description="Outer membrane protein beta-barrel" evidence="5">
    <location>
        <begin position="379"/>
        <end position="784"/>
    </location>
</feature>
<dbReference type="Pfam" id="PF13620">
    <property type="entry name" value="CarboxypepD_reg"/>
    <property type="match status" value="1"/>
</dbReference>
<dbReference type="InterPro" id="IPR041700">
    <property type="entry name" value="OMP_b-brl_3"/>
</dbReference>
<evidence type="ECO:0000313" key="7">
    <source>
        <dbReference type="Proteomes" id="UP001500841"/>
    </source>
</evidence>
<evidence type="ECO:0000256" key="3">
    <source>
        <dbReference type="ARBA" id="ARBA00023237"/>
    </source>
</evidence>
<dbReference type="InterPro" id="IPR008969">
    <property type="entry name" value="CarboxyPept-like_regulatory"/>
</dbReference>
<keyword evidence="4" id="KW-0732">Signal</keyword>
<dbReference type="EMBL" id="BAABCV010000006">
    <property type="protein sequence ID" value="GAA4095995.1"/>
    <property type="molecule type" value="Genomic_DNA"/>
</dbReference>
<keyword evidence="2" id="KW-0472">Membrane</keyword>
<proteinExistence type="predicted"/>
<accession>A0ABP7WSU3</accession>
<feature type="signal peptide" evidence="4">
    <location>
        <begin position="1"/>
        <end position="22"/>
    </location>
</feature>
<dbReference type="PANTHER" id="PTHR40980:SF4">
    <property type="entry name" value="TONB-DEPENDENT RECEPTOR-LIKE BETA-BARREL DOMAIN-CONTAINING PROTEIN"/>
    <property type="match status" value="1"/>
</dbReference>
<dbReference type="InterPro" id="IPR036942">
    <property type="entry name" value="Beta-barrel_TonB_sf"/>
</dbReference>
<comment type="caution">
    <text evidence="6">The sequence shown here is derived from an EMBL/GenBank/DDBJ whole genome shotgun (WGS) entry which is preliminary data.</text>
</comment>
<dbReference type="Gene3D" id="2.60.40.1120">
    <property type="entry name" value="Carboxypeptidase-like, regulatory domain"/>
    <property type="match status" value="1"/>
</dbReference>